<accession>D1AQC8</accession>
<reference evidence="10" key="1">
    <citation type="submission" date="2009-09" db="EMBL/GenBank/DDBJ databases">
        <title>The complete chromosome of Sebaldella termitidis ATCC 33386.</title>
        <authorList>
            <consortium name="US DOE Joint Genome Institute (JGI-PGF)"/>
            <person name="Lucas S."/>
            <person name="Copeland A."/>
            <person name="Lapidus A."/>
            <person name="Glavina del Rio T."/>
            <person name="Dalin E."/>
            <person name="Tice H."/>
            <person name="Bruce D."/>
            <person name="Goodwin L."/>
            <person name="Pitluck S."/>
            <person name="Kyrpides N."/>
            <person name="Mavromatis K."/>
            <person name="Ivanova N."/>
            <person name="Mikhailova N."/>
            <person name="Sims D."/>
            <person name="Meincke L."/>
            <person name="Brettin T."/>
            <person name="Detter J.C."/>
            <person name="Han C."/>
            <person name="Larimer F."/>
            <person name="Land M."/>
            <person name="Hauser L."/>
            <person name="Markowitz V."/>
            <person name="Cheng J.F."/>
            <person name="Hugenholtz P."/>
            <person name="Woyke T."/>
            <person name="Wu D."/>
            <person name="Eisen J.A."/>
        </authorList>
    </citation>
    <scope>NUCLEOTIDE SEQUENCE [LARGE SCALE GENOMIC DNA]</scope>
    <source>
        <strain evidence="10">ATCC 33386 / NCTC 11300</strain>
    </source>
</reference>
<gene>
    <name evidence="9" type="ordered locus">Sterm_3348</name>
</gene>
<feature type="modified residue" description="Phosphocysteine; by EIIA" evidence="7">
    <location>
        <position position="8"/>
    </location>
</feature>
<evidence type="ECO:0000256" key="2">
    <source>
        <dbReference type="ARBA" id="ARBA00022553"/>
    </source>
</evidence>
<keyword evidence="2" id="KW-0597">Phosphoprotein</keyword>
<evidence type="ECO:0000256" key="5">
    <source>
        <dbReference type="ARBA" id="ARBA00022683"/>
    </source>
</evidence>
<evidence type="ECO:0000259" key="8">
    <source>
        <dbReference type="PROSITE" id="PS51100"/>
    </source>
</evidence>
<evidence type="ECO:0000313" key="9">
    <source>
        <dbReference type="EMBL" id="ACZ10188.1"/>
    </source>
</evidence>
<dbReference type="PANTHER" id="PTHR34581:SF2">
    <property type="entry name" value="PTS SYSTEM N,N'-DIACETYLCHITOBIOSE-SPECIFIC EIIB COMPONENT"/>
    <property type="match status" value="1"/>
</dbReference>
<dbReference type="EMBL" id="CP001739">
    <property type="protein sequence ID" value="ACZ10188.1"/>
    <property type="molecule type" value="Genomic_DNA"/>
</dbReference>
<dbReference type="InterPro" id="IPR013012">
    <property type="entry name" value="PTS_EIIB_3"/>
</dbReference>
<evidence type="ECO:0000256" key="3">
    <source>
        <dbReference type="ARBA" id="ARBA00022597"/>
    </source>
</evidence>
<evidence type="ECO:0000256" key="4">
    <source>
        <dbReference type="ARBA" id="ARBA00022679"/>
    </source>
</evidence>
<keyword evidence="1" id="KW-0813">Transport</keyword>
<sequence length="101" mass="11024">MKRILLCCAAGMSTSLLVTKIKKAADEQGIETEVWAEPLEKVRDHVGNADVLLLGPQVKYALSDLKKVADEKGIPIDVINMMDYGMMNGPKVLEQALKLIG</sequence>
<keyword evidence="6" id="KW-0418">Kinase</keyword>
<protein>
    <submittedName>
        <fullName evidence="9">Phosphotransferase system lactose/cellobiose-specific IIB subunit</fullName>
    </submittedName>
</protein>
<keyword evidence="3" id="KW-0762">Sugar transport</keyword>
<evidence type="ECO:0000313" key="10">
    <source>
        <dbReference type="Proteomes" id="UP000000845"/>
    </source>
</evidence>
<dbReference type="SUPFAM" id="SSF52794">
    <property type="entry name" value="PTS system IIB component-like"/>
    <property type="match status" value="1"/>
</dbReference>
<organism evidence="9 10">
    <name type="scientific">Sebaldella termitidis (strain ATCC 33386 / NCTC 11300)</name>
    <dbReference type="NCBI Taxonomy" id="526218"/>
    <lineage>
        <taxon>Bacteria</taxon>
        <taxon>Fusobacteriati</taxon>
        <taxon>Fusobacteriota</taxon>
        <taxon>Fusobacteriia</taxon>
        <taxon>Fusobacteriales</taxon>
        <taxon>Leptotrichiaceae</taxon>
        <taxon>Sebaldella</taxon>
    </lineage>
</organism>
<dbReference type="Gene3D" id="3.40.50.2300">
    <property type="match status" value="1"/>
</dbReference>
<dbReference type="InterPro" id="IPR051819">
    <property type="entry name" value="PTS_sugar-specific_EIIB"/>
</dbReference>
<keyword evidence="5" id="KW-0598">Phosphotransferase system</keyword>
<dbReference type="STRING" id="526218.Sterm_3348"/>
<feature type="domain" description="PTS EIIB type-3" evidence="8">
    <location>
        <begin position="1"/>
        <end position="101"/>
    </location>
</feature>
<dbReference type="AlphaFoldDB" id="D1AQC8"/>
<dbReference type="GO" id="GO:0009401">
    <property type="term" value="P:phosphoenolpyruvate-dependent sugar phosphotransferase system"/>
    <property type="evidence" value="ECO:0007669"/>
    <property type="project" value="UniProtKB-KW"/>
</dbReference>
<reference evidence="9 10" key="2">
    <citation type="journal article" date="2010" name="Stand. Genomic Sci.">
        <title>Complete genome sequence of Sebaldella termitidis type strain (NCTC 11300).</title>
        <authorList>
            <person name="Harmon-Smith M."/>
            <person name="Celia L."/>
            <person name="Chertkov O."/>
            <person name="Lapidus A."/>
            <person name="Copeland A."/>
            <person name="Glavina Del Rio T."/>
            <person name="Nolan M."/>
            <person name="Lucas S."/>
            <person name="Tice H."/>
            <person name="Cheng J.F."/>
            <person name="Han C."/>
            <person name="Detter J.C."/>
            <person name="Bruce D."/>
            <person name="Goodwin L."/>
            <person name="Pitluck S."/>
            <person name="Pati A."/>
            <person name="Liolios K."/>
            <person name="Ivanova N."/>
            <person name="Mavromatis K."/>
            <person name="Mikhailova N."/>
            <person name="Chen A."/>
            <person name="Palaniappan K."/>
            <person name="Land M."/>
            <person name="Hauser L."/>
            <person name="Chang Y.J."/>
            <person name="Jeffries C.D."/>
            <person name="Brettin T."/>
            <person name="Goker M."/>
            <person name="Beck B."/>
            <person name="Bristow J."/>
            <person name="Eisen J.A."/>
            <person name="Markowitz V."/>
            <person name="Hugenholtz P."/>
            <person name="Kyrpides N.C."/>
            <person name="Klenk H.P."/>
            <person name="Chen F."/>
        </authorList>
    </citation>
    <scope>NUCLEOTIDE SEQUENCE [LARGE SCALE GENOMIC DNA]</scope>
    <source>
        <strain evidence="10">ATCC 33386 / NCTC 11300</strain>
    </source>
</reference>
<dbReference type="eggNOG" id="COG1440">
    <property type="taxonomic scope" value="Bacteria"/>
</dbReference>
<dbReference type="HOGENOM" id="CLU_147323_2_1_0"/>
<evidence type="ECO:0000256" key="7">
    <source>
        <dbReference type="PROSITE-ProRule" id="PRU00423"/>
    </source>
</evidence>
<dbReference type="CDD" id="cd05564">
    <property type="entry name" value="PTS_IIB_chitobiose_lichenan"/>
    <property type="match status" value="1"/>
</dbReference>
<evidence type="ECO:0000256" key="6">
    <source>
        <dbReference type="ARBA" id="ARBA00022777"/>
    </source>
</evidence>
<dbReference type="PANTHER" id="PTHR34581">
    <property type="entry name" value="PTS SYSTEM N,N'-DIACETYLCHITOBIOSE-SPECIFIC EIIB COMPONENT"/>
    <property type="match status" value="1"/>
</dbReference>
<dbReference type="InterPro" id="IPR036095">
    <property type="entry name" value="PTS_EIIB-like_sf"/>
</dbReference>
<dbReference type="GO" id="GO:0008982">
    <property type="term" value="F:protein-N(PI)-phosphohistidine-sugar phosphotransferase activity"/>
    <property type="evidence" value="ECO:0007669"/>
    <property type="project" value="InterPro"/>
</dbReference>
<evidence type="ECO:0000256" key="1">
    <source>
        <dbReference type="ARBA" id="ARBA00022448"/>
    </source>
</evidence>
<dbReference type="Pfam" id="PF02302">
    <property type="entry name" value="PTS_IIB"/>
    <property type="match status" value="1"/>
</dbReference>
<keyword evidence="10" id="KW-1185">Reference proteome</keyword>
<dbReference type="PROSITE" id="PS51100">
    <property type="entry name" value="PTS_EIIB_TYPE_3"/>
    <property type="match status" value="1"/>
</dbReference>
<dbReference type="NCBIfam" id="TIGR00853">
    <property type="entry name" value="pts-lac"/>
    <property type="match status" value="1"/>
</dbReference>
<dbReference type="RefSeq" id="WP_012862770.1">
    <property type="nucleotide sequence ID" value="NC_013517.1"/>
</dbReference>
<proteinExistence type="predicted"/>
<dbReference type="Proteomes" id="UP000000845">
    <property type="component" value="Chromosome"/>
</dbReference>
<dbReference type="InterPro" id="IPR003501">
    <property type="entry name" value="PTS_EIIB_2/3"/>
</dbReference>
<dbReference type="GO" id="GO:0016301">
    <property type="term" value="F:kinase activity"/>
    <property type="evidence" value="ECO:0007669"/>
    <property type="project" value="UniProtKB-KW"/>
</dbReference>
<name>D1AQC8_SEBTE</name>
<dbReference type="KEGG" id="str:Sterm_3348"/>
<keyword evidence="4" id="KW-0808">Transferase</keyword>